<evidence type="ECO:0000313" key="2">
    <source>
        <dbReference type="Proteomes" id="UP000265120"/>
    </source>
</evidence>
<reference evidence="1 2" key="1">
    <citation type="journal article" date="2014" name="Nat. Genet.">
        <title>Whole-genome sequence of a flatfish provides insights into ZW sex chromosome evolution and adaptation to a benthic lifestyle.</title>
        <authorList>
            <person name="Chen S."/>
            <person name="Zhang G."/>
            <person name="Shao C."/>
            <person name="Huang Q."/>
            <person name="Liu G."/>
            <person name="Zhang P."/>
            <person name="Song W."/>
            <person name="An N."/>
            <person name="Chalopin D."/>
            <person name="Volff J.N."/>
            <person name="Hong Y."/>
            <person name="Li Q."/>
            <person name="Sha Z."/>
            <person name="Zhou H."/>
            <person name="Xie M."/>
            <person name="Yu Q."/>
            <person name="Liu Y."/>
            <person name="Xiang H."/>
            <person name="Wang N."/>
            <person name="Wu K."/>
            <person name="Yang C."/>
            <person name="Zhou Q."/>
            <person name="Liao X."/>
            <person name="Yang L."/>
            <person name="Hu Q."/>
            <person name="Zhang J."/>
            <person name="Meng L."/>
            <person name="Jin L."/>
            <person name="Tian Y."/>
            <person name="Lian J."/>
            <person name="Yang J."/>
            <person name="Miao G."/>
            <person name="Liu S."/>
            <person name="Liang Z."/>
            <person name="Yan F."/>
            <person name="Li Y."/>
            <person name="Sun B."/>
            <person name="Zhang H."/>
            <person name="Zhang J."/>
            <person name="Zhu Y."/>
            <person name="Du M."/>
            <person name="Zhao Y."/>
            <person name="Schartl M."/>
            <person name="Tang Q."/>
            <person name="Wang J."/>
        </authorList>
    </citation>
    <scope>NUCLEOTIDE SEQUENCE</scope>
</reference>
<name>A0A3P8VUR2_CYNSE</name>
<dbReference type="AlphaFoldDB" id="A0A3P8VUR2"/>
<proteinExistence type="predicted"/>
<dbReference type="OMA" id="CRCQATH"/>
<reference evidence="1" key="2">
    <citation type="submission" date="2025-08" db="UniProtKB">
        <authorList>
            <consortium name="Ensembl"/>
        </authorList>
    </citation>
    <scope>IDENTIFICATION</scope>
</reference>
<dbReference type="GeneTree" id="ENSGT00940000171014"/>
<evidence type="ECO:0000313" key="1">
    <source>
        <dbReference type="Ensembl" id="ENSCSEP00000016140.1"/>
    </source>
</evidence>
<dbReference type="Ensembl" id="ENSCSET00000016346.1">
    <property type="protein sequence ID" value="ENSCSEP00000016140.1"/>
    <property type="gene ID" value="ENSCSEG00000010385.1"/>
</dbReference>
<dbReference type="Proteomes" id="UP000265120">
    <property type="component" value="Chromosome 18"/>
</dbReference>
<reference evidence="1" key="3">
    <citation type="submission" date="2025-09" db="UniProtKB">
        <authorList>
            <consortium name="Ensembl"/>
        </authorList>
    </citation>
    <scope>IDENTIFICATION</scope>
</reference>
<accession>A0A3P8VUR2</accession>
<keyword evidence="2" id="KW-1185">Reference proteome</keyword>
<dbReference type="InParanoid" id="A0A3P8VUR2"/>
<protein>
    <submittedName>
        <fullName evidence="1">Uncharacterized protein</fullName>
    </submittedName>
</protein>
<sequence>MQLQSVAPLPGSTAGASDGSVELVALAQATALLPCRCQATHLSVLVHSFCDPLCVRVASNGLVEGINQNHLEKLVGGVFTHPVGAEHSQGSTMTASTFLQNPEQCVIERYFLVSPLAVLFRKFNL</sequence>
<organism evidence="1 2">
    <name type="scientific">Cynoglossus semilaevis</name>
    <name type="common">Tongue sole</name>
    <dbReference type="NCBI Taxonomy" id="244447"/>
    <lineage>
        <taxon>Eukaryota</taxon>
        <taxon>Metazoa</taxon>
        <taxon>Chordata</taxon>
        <taxon>Craniata</taxon>
        <taxon>Vertebrata</taxon>
        <taxon>Euteleostomi</taxon>
        <taxon>Actinopterygii</taxon>
        <taxon>Neopterygii</taxon>
        <taxon>Teleostei</taxon>
        <taxon>Neoteleostei</taxon>
        <taxon>Acanthomorphata</taxon>
        <taxon>Carangaria</taxon>
        <taxon>Pleuronectiformes</taxon>
        <taxon>Pleuronectoidei</taxon>
        <taxon>Cynoglossidae</taxon>
        <taxon>Cynoglossinae</taxon>
        <taxon>Cynoglossus</taxon>
    </lineage>
</organism>